<evidence type="ECO:0008006" key="5">
    <source>
        <dbReference type="Google" id="ProtNLM"/>
    </source>
</evidence>
<evidence type="ECO:0000256" key="1">
    <source>
        <dbReference type="SAM" id="Coils"/>
    </source>
</evidence>
<feature type="transmembrane region" description="Helical" evidence="2">
    <location>
        <begin position="104"/>
        <end position="122"/>
    </location>
</feature>
<sequence length="279" mass="32277">MNTVLFIFSLVVAALALVFMFIVLDISNQNFLTRELNGKKRKSSGVKYIRLPQKRQAELQADLKEVNQEISPEEFVYKKVLKSLIVFIIMAVVTVVFVKDPLMWVLVLVVTAYTYIQPNRSLKRVKRLKAAQKKLEFPRYIKSLTTLMRSQTAFEALKKSVEYAPANIRPLVVMLINEMTLYPKNIEPFMNFSDRLGIVESKQYMLLLYQAMELSEENSREYIEKLSRMNEQMEAEAVNLLVDSEPSSMSKYVFAMLTAMILLPMSIALLTMFNMFSDM</sequence>
<dbReference type="RefSeq" id="WP_053400276.1">
    <property type="nucleotide sequence ID" value="NZ_JAUKEN010000004.1"/>
</dbReference>
<dbReference type="EMBL" id="LILC01000006">
    <property type="protein sequence ID" value="KOO48132.1"/>
    <property type="molecule type" value="Genomic_DNA"/>
</dbReference>
<reference evidence="4" key="1">
    <citation type="submission" date="2015-08" db="EMBL/GenBank/DDBJ databases">
        <title>Fjat-14210 dsm16467.</title>
        <authorList>
            <person name="Liu B."/>
            <person name="Wang J."/>
            <person name="Zhu Y."/>
            <person name="Liu G."/>
            <person name="Chen Q."/>
            <person name="Chen Z."/>
            <person name="Lan J."/>
            <person name="Che J."/>
            <person name="Ge C."/>
            <person name="Shi H."/>
            <person name="Pan Z."/>
            <person name="Liu X."/>
        </authorList>
    </citation>
    <scope>NUCLEOTIDE SEQUENCE [LARGE SCALE GENOMIC DNA]</scope>
    <source>
        <strain evidence="4">DSM 16467</strain>
    </source>
</reference>
<dbReference type="STRING" id="284581.AMD01_04805"/>
<organism evidence="3 4">
    <name type="scientific">Priestia koreensis</name>
    <dbReference type="NCBI Taxonomy" id="284581"/>
    <lineage>
        <taxon>Bacteria</taxon>
        <taxon>Bacillati</taxon>
        <taxon>Bacillota</taxon>
        <taxon>Bacilli</taxon>
        <taxon>Bacillales</taxon>
        <taxon>Bacillaceae</taxon>
        <taxon>Priestia</taxon>
    </lineage>
</organism>
<comment type="caution">
    <text evidence="3">The sequence shown here is derived from an EMBL/GenBank/DDBJ whole genome shotgun (WGS) entry which is preliminary data.</text>
</comment>
<keyword evidence="1" id="KW-0175">Coiled coil</keyword>
<accession>A0A0M0LBA8</accession>
<dbReference type="AlphaFoldDB" id="A0A0M0LBA8"/>
<feature type="transmembrane region" description="Helical" evidence="2">
    <location>
        <begin position="6"/>
        <end position="24"/>
    </location>
</feature>
<dbReference type="Proteomes" id="UP000037558">
    <property type="component" value="Unassembled WGS sequence"/>
</dbReference>
<evidence type="ECO:0000256" key="2">
    <source>
        <dbReference type="SAM" id="Phobius"/>
    </source>
</evidence>
<feature type="coiled-coil region" evidence="1">
    <location>
        <begin position="212"/>
        <end position="243"/>
    </location>
</feature>
<dbReference type="OrthoDB" id="2922746at2"/>
<keyword evidence="4" id="KW-1185">Reference proteome</keyword>
<keyword evidence="2" id="KW-1133">Transmembrane helix</keyword>
<proteinExistence type="predicted"/>
<protein>
    <recommendedName>
        <fullName evidence="5">Type II secretion system protein GspF domain-containing protein</fullName>
    </recommendedName>
</protein>
<name>A0A0M0LBA8_9BACI</name>
<keyword evidence="2" id="KW-0812">Transmembrane</keyword>
<dbReference type="PATRIC" id="fig|284581.3.peg.1340"/>
<feature type="transmembrane region" description="Helical" evidence="2">
    <location>
        <begin position="80"/>
        <end position="98"/>
    </location>
</feature>
<feature type="transmembrane region" description="Helical" evidence="2">
    <location>
        <begin position="252"/>
        <end position="276"/>
    </location>
</feature>
<keyword evidence="2" id="KW-0472">Membrane</keyword>
<evidence type="ECO:0000313" key="4">
    <source>
        <dbReference type="Proteomes" id="UP000037558"/>
    </source>
</evidence>
<gene>
    <name evidence="3" type="ORF">AMD01_04805</name>
</gene>
<evidence type="ECO:0000313" key="3">
    <source>
        <dbReference type="EMBL" id="KOO48132.1"/>
    </source>
</evidence>